<evidence type="ECO:0000313" key="2">
    <source>
        <dbReference type="Proteomes" id="UP000053599"/>
    </source>
</evidence>
<name>A0A0D1WBK9_9EURO</name>
<dbReference type="AlphaFoldDB" id="A0A0D1WBK9"/>
<organism evidence="1 2">
    <name type="scientific">Exophiala sideris</name>
    <dbReference type="NCBI Taxonomy" id="1016849"/>
    <lineage>
        <taxon>Eukaryota</taxon>
        <taxon>Fungi</taxon>
        <taxon>Dikarya</taxon>
        <taxon>Ascomycota</taxon>
        <taxon>Pezizomycotina</taxon>
        <taxon>Eurotiomycetes</taxon>
        <taxon>Chaetothyriomycetidae</taxon>
        <taxon>Chaetothyriales</taxon>
        <taxon>Herpotrichiellaceae</taxon>
        <taxon>Exophiala</taxon>
    </lineage>
</organism>
<accession>A0A0D1WBK9</accession>
<sequence>MIIATLEYRHGHSGIEIYVTSPHETGEPAGRQLHVSVDCDIGHDRSLALRCLRNIVHPTSAVIDRFLALTIELSRVNIYMNRIILRSFRSYGEHSHFPILHL</sequence>
<reference evidence="1 2" key="1">
    <citation type="submission" date="2015-01" db="EMBL/GenBank/DDBJ databases">
        <title>The Genome Sequence of Exophiala sideris CBS121828.</title>
        <authorList>
            <consortium name="The Broad Institute Genomics Platform"/>
            <person name="Cuomo C."/>
            <person name="de Hoog S."/>
            <person name="Gorbushina A."/>
            <person name="Stielow B."/>
            <person name="Teixiera M."/>
            <person name="Abouelleil A."/>
            <person name="Chapman S.B."/>
            <person name="Priest M."/>
            <person name="Young S.K."/>
            <person name="Wortman J."/>
            <person name="Nusbaum C."/>
            <person name="Birren B."/>
        </authorList>
    </citation>
    <scope>NUCLEOTIDE SEQUENCE [LARGE SCALE GENOMIC DNA]</scope>
    <source>
        <strain evidence="1 2">CBS 121828</strain>
    </source>
</reference>
<gene>
    <name evidence="1" type="ORF">PV11_01750</name>
</gene>
<dbReference type="Proteomes" id="UP000053599">
    <property type="component" value="Unassembled WGS sequence"/>
</dbReference>
<proteinExistence type="predicted"/>
<dbReference type="EMBL" id="KN846951">
    <property type="protein sequence ID" value="KIV86115.1"/>
    <property type="molecule type" value="Genomic_DNA"/>
</dbReference>
<protein>
    <submittedName>
        <fullName evidence="1">Uncharacterized protein</fullName>
    </submittedName>
</protein>
<dbReference type="HOGENOM" id="CLU_2277511_0_0_1"/>
<evidence type="ECO:0000313" key="1">
    <source>
        <dbReference type="EMBL" id="KIV86115.1"/>
    </source>
</evidence>